<evidence type="ECO:0000259" key="4">
    <source>
        <dbReference type="PROSITE" id="PS51000"/>
    </source>
</evidence>
<dbReference type="EMBL" id="CAJVAS010000001">
    <property type="protein sequence ID" value="CAG7600256.1"/>
    <property type="molecule type" value="Genomic_DNA"/>
</dbReference>
<dbReference type="PANTHER" id="PTHR30363">
    <property type="entry name" value="HTH-TYPE TRANSCRIPTIONAL REGULATOR SRLR-RELATED"/>
    <property type="match status" value="1"/>
</dbReference>
<dbReference type="Pfam" id="PF08220">
    <property type="entry name" value="HTH_DeoR"/>
    <property type="match status" value="1"/>
</dbReference>
<evidence type="ECO:0000256" key="2">
    <source>
        <dbReference type="ARBA" id="ARBA00023125"/>
    </source>
</evidence>
<name>A0A916JT46_9BACL</name>
<dbReference type="SMART" id="SM00420">
    <property type="entry name" value="HTH_DEOR"/>
    <property type="match status" value="1"/>
</dbReference>
<keyword evidence="6" id="KW-1185">Reference proteome</keyword>
<dbReference type="RefSeq" id="WP_218090189.1">
    <property type="nucleotide sequence ID" value="NZ_CAJVAS010000001.1"/>
</dbReference>
<gene>
    <name evidence="5" type="primary">srlR_1</name>
    <name evidence="5" type="ORF">PAESOLCIP111_00379</name>
</gene>
<dbReference type="Pfam" id="PF00455">
    <property type="entry name" value="DeoRC"/>
    <property type="match status" value="1"/>
</dbReference>
<accession>A0A916JT46</accession>
<dbReference type="InterPro" id="IPR014036">
    <property type="entry name" value="DeoR-like_C"/>
</dbReference>
<dbReference type="PANTHER" id="PTHR30363:SF44">
    <property type="entry name" value="AGA OPERON TRANSCRIPTIONAL REPRESSOR-RELATED"/>
    <property type="match status" value="1"/>
</dbReference>
<dbReference type="PROSITE" id="PS51000">
    <property type="entry name" value="HTH_DEOR_2"/>
    <property type="match status" value="1"/>
</dbReference>
<evidence type="ECO:0000313" key="5">
    <source>
        <dbReference type="EMBL" id="CAG7600256.1"/>
    </source>
</evidence>
<dbReference type="AlphaFoldDB" id="A0A916JT46"/>
<organism evidence="5 6">
    <name type="scientific">Paenibacillus solanacearum</name>
    <dbReference type="NCBI Taxonomy" id="2048548"/>
    <lineage>
        <taxon>Bacteria</taxon>
        <taxon>Bacillati</taxon>
        <taxon>Bacillota</taxon>
        <taxon>Bacilli</taxon>
        <taxon>Bacillales</taxon>
        <taxon>Paenibacillaceae</taxon>
        <taxon>Paenibacillus</taxon>
    </lineage>
</organism>
<comment type="caution">
    <text evidence="5">The sequence shown here is derived from an EMBL/GenBank/DDBJ whole genome shotgun (WGS) entry which is preliminary data.</text>
</comment>
<keyword evidence="1" id="KW-0805">Transcription regulation</keyword>
<dbReference type="GO" id="GO:0003677">
    <property type="term" value="F:DNA binding"/>
    <property type="evidence" value="ECO:0007669"/>
    <property type="project" value="UniProtKB-KW"/>
</dbReference>
<keyword evidence="3" id="KW-0804">Transcription</keyword>
<dbReference type="InterPro" id="IPR050313">
    <property type="entry name" value="Carb_Metab_HTH_regulators"/>
</dbReference>
<proteinExistence type="predicted"/>
<sequence length="255" mass="27697">MNEKRKQAILSLLGTHGLMSVTDLSDQLEVSIATIRRDLTEMEQLELIRRINGGAMLPLAQTAPALAEQSTDKYRQQKKAIAEAAVALIRPGDTIFIDSGSTNTHIAQLMATLSNITVITNSLEIAYRLYRYPKNITIFVCGGTVGLMHTEAGIVGPLAEKLISQFRANIAFIGTSGIDMKHGLTVPYLLAANIKTMMLDNASQAVLVTDHSKFGKVHSAFVSPLSSIHHLITDHLAPEDDIAHLRSTGMQVTLV</sequence>
<dbReference type="GO" id="GO:0003700">
    <property type="term" value="F:DNA-binding transcription factor activity"/>
    <property type="evidence" value="ECO:0007669"/>
    <property type="project" value="InterPro"/>
</dbReference>
<dbReference type="InterPro" id="IPR001034">
    <property type="entry name" value="DeoR_HTH"/>
</dbReference>
<evidence type="ECO:0000256" key="1">
    <source>
        <dbReference type="ARBA" id="ARBA00023015"/>
    </source>
</evidence>
<evidence type="ECO:0000256" key="3">
    <source>
        <dbReference type="ARBA" id="ARBA00023163"/>
    </source>
</evidence>
<feature type="domain" description="HTH deoR-type" evidence="4">
    <location>
        <begin position="2"/>
        <end position="57"/>
    </location>
</feature>
<evidence type="ECO:0000313" key="6">
    <source>
        <dbReference type="Proteomes" id="UP000693672"/>
    </source>
</evidence>
<dbReference type="SMART" id="SM01134">
    <property type="entry name" value="DeoRC"/>
    <property type="match status" value="1"/>
</dbReference>
<dbReference type="Proteomes" id="UP000693672">
    <property type="component" value="Unassembled WGS sequence"/>
</dbReference>
<dbReference type="PROSITE" id="PS00894">
    <property type="entry name" value="HTH_DEOR_1"/>
    <property type="match status" value="1"/>
</dbReference>
<dbReference type="InterPro" id="IPR018356">
    <property type="entry name" value="Tscrpt_reg_HTH_DeoR_CS"/>
</dbReference>
<reference evidence="5" key="1">
    <citation type="submission" date="2021-06" db="EMBL/GenBank/DDBJ databases">
        <authorList>
            <person name="Criscuolo A."/>
        </authorList>
    </citation>
    <scope>NUCLEOTIDE SEQUENCE</scope>
    <source>
        <strain evidence="5">CIP111600</strain>
    </source>
</reference>
<keyword evidence="2" id="KW-0238">DNA-binding</keyword>
<protein>
    <submittedName>
        <fullName evidence="5">Glucitol operon repressor</fullName>
    </submittedName>
</protein>